<sequence>MKNKEIKKRRAIKNAILYTVVGAALLSAIMSLYSLLRMAWSWKEFTVLMPVFLISVTILILFFYANDGFVDDYDIMVYYDEEDELDEDE</sequence>
<feature type="transmembrane region" description="Helical" evidence="1">
    <location>
        <begin position="45"/>
        <end position="65"/>
    </location>
</feature>
<proteinExistence type="predicted"/>
<accession>A0A8S5N0H9</accession>
<organism evidence="2">
    <name type="scientific">Siphoviridae sp. ctpbb7</name>
    <dbReference type="NCBI Taxonomy" id="2826465"/>
    <lineage>
        <taxon>Viruses</taxon>
        <taxon>Duplodnaviria</taxon>
        <taxon>Heunggongvirae</taxon>
        <taxon>Uroviricota</taxon>
        <taxon>Caudoviricetes</taxon>
    </lineage>
</organism>
<keyword evidence="1" id="KW-0472">Membrane</keyword>
<name>A0A8S5N0H9_9CAUD</name>
<evidence type="ECO:0000256" key="1">
    <source>
        <dbReference type="SAM" id="Phobius"/>
    </source>
</evidence>
<evidence type="ECO:0000313" key="2">
    <source>
        <dbReference type="EMBL" id="DAD88105.1"/>
    </source>
</evidence>
<keyword evidence="1 2" id="KW-0812">Transmembrane</keyword>
<dbReference type="EMBL" id="BK015035">
    <property type="protein sequence ID" value="DAD88105.1"/>
    <property type="molecule type" value="Genomic_DNA"/>
</dbReference>
<feature type="transmembrane region" description="Helical" evidence="1">
    <location>
        <begin position="12"/>
        <end position="33"/>
    </location>
</feature>
<reference evidence="2" key="1">
    <citation type="journal article" date="2021" name="Proc. Natl. Acad. Sci. U.S.A.">
        <title>A Catalog of Tens of Thousands of Viruses from Human Metagenomes Reveals Hidden Associations with Chronic Diseases.</title>
        <authorList>
            <person name="Tisza M.J."/>
            <person name="Buck C.B."/>
        </authorList>
    </citation>
    <scope>NUCLEOTIDE SEQUENCE</scope>
    <source>
        <strain evidence="2">Ctpbb7</strain>
    </source>
</reference>
<keyword evidence="1" id="KW-1133">Transmembrane helix</keyword>
<protein>
    <submittedName>
        <fullName evidence="2">Transmembrane protein</fullName>
    </submittedName>
</protein>